<evidence type="ECO:0000256" key="1">
    <source>
        <dbReference type="SAM" id="MobiDB-lite"/>
    </source>
</evidence>
<feature type="signal peptide" evidence="2">
    <location>
        <begin position="1"/>
        <end position="19"/>
    </location>
</feature>
<proteinExistence type="predicted"/>
<feature type="chain" id="PRO_5038622028" evidence="2">
    <location>
        <begin position="20"/>
        <end position="346"/>
    </location>
</feature>
<dbReference type="Gene3D" id="3.50.90.10">
    <property type="entry name" value="YerB-like"/>
    <property type="match status" value="1"/>
</dbReference>
<dbReference type="RefSeq" id="WP_165113087.1">
    <property type="nucleotide sequence ID" value="NZ_JAALAA010000023.1"/>
</dbReference>
<evidence type="ECO:0000313" key="6">
    <source>
        <dbReference type="Proteomes" id="UP000483261"/>
    </source>
</evidence>
<reference evidence="5 6" key="1">
    <citation type="submission" date="2020-02" db="EMBL/GenBank/DDBJ databases">
        <title>Whole-genome analyses of novel actinobacteria.</title>
        <authorList>
            <person name="Sahin N."/>
        </authorList>
    </citation>
    <scope>NUCLEOTIDE SEQUENCE [LARGE SCALE GENOMIC DNA]</scope>
    <source>
        <strain evidence="5 6">KC13</strain>
    </source>
</reference>
<name>A0A6M1R5P6_9ACTN</name>
<dbReference type="PROSITE" id="PS51257">
    <property type="entry name" value="PROKAR_LIPOPROTEIN"/>
    <property type="match status" value="1"/>
</dbReference>
<evidence type="ECO:0000256" key="2">
    <source>
        <dbReference type="SAM" id="SignalP"/>
    </source>
</evidence>
<evidence type="ECO:0000313" key="5">
    <source>
        <dbReference type="EMBL" id="NGN95370.1"/>
    </source>
</evidence>
<dbReference type="InterPro" id="IPR023158">
    <property type="entry name" value="YerB-like_sf"/>
</dbReference>
<feature type="region of interest" description="Disordered" evidence="1">
    <location>
        <begin position="26"/>
        <end position="53"/>
    </location>
</feature>
<dbReference type="Proteomes" id="UP000483261">
    <property type="component" value="Unassembled WGS sequence"/>
</dbReference>
<organism evidence="5 6">
    <name type="scientific">Nocardioides turkmenicus</name>
    <dbReference type="NCBI Taxonomy" id="2711220"/>
    <lineage>
        <taxon>Bacteria</taxon>
        <taxon>Bacillati</taxon>
        <taxon>Actinomycetota</taxon>
        <taxon>Actinomycetes</taxon>
        <taxon>Propionibacteriales</taxon>
        <taxon>Nocardioidaceae</taxon>
        <taxon>Nocardioides</taxon>
    </lineage>
</organism>
<feature type="domain" description="DUF3048" evidence="3">
    <location>
        <begin position="50"/>
        <end position="188"/>
    </location>
</feature>
<evidence type="ECO:0000259" key="3">
    <source>
        <dbReference type="Pfam" id="PF11258"/>
    </source>
</evidence>
<feature type="domain" description="DUF3048" evidence="4">
    <location>
        <begin position="230"/>
        <end position="327"/>
    </location>
</feature>
<sequence>MRTSRPGFLLRAVATLAVAGLALTGCGSSEEPTDSKPSPSAPAEPDHEPLTGIQLPEGQSAARKHPVFIVKIDNTAASAPQYGVAKADMVVQELVEGGVTRLAVAYYSQLPKEAGPVRSMRATDAGIAAPTGGKILTSGAAPYTFAQLKKYDVEWIDMSTPYVVRDTSKPHDFLHSVAGKVAKAGKAAEKSGKAQRPNDFMPWGDANTKLAGAKPAKAVDVKFSQARTDNWVFRGGKYRLKNNYMGKSGQFLADTVVVAQTKTTIAPYKDPGGAIVPVSHFTGRGKAWIMRAGQIVEATWVKKGEKGAVTFTDAKGAAIEIPPGKVWLDLIPEGNGQVEPGGVTVK</sequence>
<protein>
    <submittedName>
        <fullName evidence="5">DUF3048 domain-containing protein</fullName>
    </submittedName>
</protein>
<dbReference type="InterPro" id="IPR035328">
    <property type="entry name" value="DUF3048_C"/>
</dbReference>
<dbReference type="SUPFAM" id="SSF159774">
    <property type="entry name" value="YerB-like"/>
    <property type="match status" value="1"/>
</dbReference>
<dbReference type="EMBL" id="JAALAA010000023">
    <property type="protein sequence ID" value="NGN95370.1"/>
    <property type="molecule type" value="Genomic_DNA"/>
</dbReference>
<dbReference type="Pfam" id="PF17479">
    <property type="entry name" value="DUF3048_C"/>
    <property type="match status" value="1"/>
</dbReference>
<keyword evidence="6" id="KW-1185">Reference proteome</keyword>
<dbReference type="Pfam" id="PF11258">
    <property type="entry name" value="DUF3048"/>
    <property type="match status" value="1"/>
</dbReference>
<keyword evidence="2" id="KW-0732">Signal</keyword>
<accession>A0A6M1R5P6</accession>
<dbReference type="InterPro" id="IPR021416">
    <property type="entry name" value="DUF3048_N"/>
</dbReference>
<comment type="caution">
    <text evidence="5">The sequence shown here is derived from an EMBL/GenBank/DDBJ whole genome shotgun (WGS) entry which is preliminary data.</text>
</comment>
<dbReference type="AlphaFoldDB" id="A0A6M1R5P6"/>
<evidence type="ECO:0000259" key="4">
    <source>
        <dbReference type="Pfam" id="PF17479"/>
    </source>
</evidence>
<gene>
    <name evidence="5" type="ORF">G5C66_21855</name>
</gene>